<organism evidence="2 3">
    <name type="scientific">Cryomyces antarcticus</name>
    <dbReference type="NCBI Taxonomy" id="329879"/>
    <lineage>
        <taxon>Eukaryota</taxon>
        <taxon>Fungi</taxon>
        <taxon>Dikarya</taxon>
        <taxon>Ascomycota</taxon>
        <taxon>Pezizomycotina</taxon>
        <taxon>Dothideomycetes</taxon>
        <taxon>Dothideomycetes incertae sedis</taxon>
        <taxon>Cryomyces</taxon>
    </lineage>
</organism>
<evidence type="ECO:0000313" key="2">
    <source>
        <dbReference type="EMBL" id="KAK5240975.1"/>
    </source>
</evidence>
<dbReference type="Proteomes" id="UP001357485">
    <property type="component" value="Unassembled WGS sequence"/>
</dbReference>
<feature type="non-terminal residue" evidence="2">
    <location>
        <position position="162"/>
    </location>
</feature>
<dbReference type="EMBL" id="JAVRRA010010911">
    <property type="protein sequence ID" value="KAK5240975.1"/>
    <property type="molecule type" value="Genomic_DNA"/>
</dbReference>
<feature type="region of interest" description="Disordered" evidence="1">
    <location>
        <begin position="1"/>
        <end position="91"/>
    </location>
</feature>
<gene>
    <name evidence="2" type="ORF">LTR16_009918</name>
</gene>
<accession>A0ABR0LTH9</accession>
<proteinExistence type="predicted"/>
<reference evidence="2 3" key="1">
    <citation type="submission" date="2023-08" db="EMBL/GenBank/DDBJ databases">
        <title>Black Yeasts Isolated from many extreme environments.</title>
        <authorList>
            <person name="Coleine C."/>
            <person name="Stajich J.E."/>
            <person name="Selbmann L."/>
        </authorList>
    </citation>
    <scope>NUCLEOTIDE SEQUENCE [LARGE SCALE GENOMIC DNA]</scope>
    <source>
        <strain evidence="2 3">CCFEE 536</strain>
    </source>
</reference>
<feature type="region of interest" description="Disordered" evidence="1">
    <location>
        <begin position="119"/>
        <end position="162"/>
    </location>
</feature>
<comment type="caution">
    <text evidence="2">The sequence shown here is derived from an EMBL/GenBank/DDBJ whole genome shotgun (WGS) entry which is preliminary data.</text>
</comment>
<feature type="compositionally biased region" description="Acidic residues" evidence="1">
    <location>
        <begin position="125"/>
        <end position="137"/>
    </location>
</feature>
<feature type="compositionally biased region" description="Polar residues" evidence="1">
    <location>
        <begin position="1"/>
        <end position="13"/>
    </location>
</feature>
<evidence type="ECO:0000313" key="3">
    <source>
        <dbReference type="Proteomes" id="UP001357485"/>
    </source>
</evidence>
<sequence length="162" mass="18130">MATGSRPTNNDNAGFSYDFGHVSDSDSSSSSEEEDEGVREEKRRKRWEENERAKEAKKKGGRRSANDAPYSRFSIGNDHYKSKGRVSKRDGRLNISLSETVNSGYLAKALGTSLRHHLNLHPHEQEDEELDTVEEQDEARFERPGLEGRATTASLAPSTYGN</sequence>
<keyword evidence="3" id="KW-1185">Reference proteome</keyword>
<name>A0ABR0LTH9_9PEZI</name>
<evidence type="ECO:0008006" key="4">
    <source>
        <dbReference type="Google" id="ProtNLM"/>
    </source>
</evidence>
<feature type="compositionally biased region" description="Polar residues" evidence="1">
    <location>
        <begin position="151"/>
        <end position="162"/>
    </location>
</feature>
<protein>
    <recommendedName>
        <fullName evidence="4">Tuftelin interacting protein N-terminal domain-containing protein</fullName>
    </recommendedName>
</protein>
<evidence type="ECO:0000256" key="1">
    <source>
        <dbReference type="SAM" id="MobiDB-lite"/>
    </source>
</evidence>